<organism evidence="1">
    <name type="scientific">Arion vulgaris</name>
    <dbReference type="NCBI Taxonomy" id="1028688"/>
    <lineage>
        <taxon>Eukaryota</taxon>
        <taxon>Metazoa</taxon>
        <taxon>Spiralia</taxon>
        <taxon>Lophotrochozoa</taxon>
        <taxon>Mollusca</taxon>
        <taxon>Gastropoda</taxon>
        <taxon>Heterobranchia</taxon>
        <taxon>Euthyneura</taxon>
        <taxon>Panpulmonata</taxon>
        <taxon>Eupulmonata</taxon>
        <taxon>Stylommatophora</taxon>
        <taxon>Helicina</taxon>
        <taxon>Arionoidea</taxon>
        <taxon>Arionidae</taxon>
        <taxon>Arion</taxon>
    </lineage>
</organism>
<feature type="non-terminal residue" evidence="1">
    <location>
        <position position="1"/>
    </location>
</feature>
<dbReference type="EMBL" id="HACG01051197">
    <property type="protein sequence ID" value="CEK98068.1"/>
    <property type="molecule type" value="Transcribed_RNA"/>
</dbReference>
<gene>
    <name evidence="1" type="primary">ORF217691</name>
</gene>
<reference evidence="1" key="1">
    <citation type="submission" date="2014-12" db="EMBL/GenBank/DDBJ databases">
        <title>Insight into the proteome of Arion vulgaris.</title>
        <authorList>
            <person name="Aradska J."/>
            <person name="Bulat T."/>
            <person name="Smidak R."/>
            <person name="Sarate P."/>
            <person name="Gangsoo J."/>
            <person name="Sialana F."/>
            <person name="Bilban M."/>
            <person name="Lubec G."/>
        </authorList>
    </citation>
    <scope>NUCLEOTIDE SEQUENCE</scope>
    <source>
        <tissue evidence="1">Skin</tissue>
    </source>
</reference>
<sequence>GDGEFRSGQVGAEIEDGNKTSLHKTINCKQETRLNSSSNTITVGYMVNPHDGTKQAKRTQVKDTSLVSKSNVITSASPSTVSDISQFFHAHIMSMDKQAG</sequence>
<dbReference type="AlphaFoldDB" id="A0A0B7BYL7"/>
<accession>A0A0B7BYL7</accession>
<protein>
    <submittedName>
        <fullName evidence="1">Uncharacterized protein</fullName>
    </submittedName>
</protein>
<proteinExistence type="predicted"/>
<name>A0A0B7BYL7_9EUPU</name>
<evidence type="ECO:0000313" key="1">
    <source>
        <dbReference type="EMBL" id="CEK98068.1"/>
    </source>
</evidence>
<feature type="non-terminal residue" evidence="1">
    <location>
        <position position="100"/>
    </location>
</feature>